<dbReference type="EMBL" id="JAUKPO010000022">
    <property type="protein sequence ID" value="MDO1449826.1"/>
    <property type="molecule type" value="Genomic_DNA"/>
</dbReference>
<evidence type="ECO:0008006" key="3">
    <source>
        <dbReference type="Google" id="ProtNLM"/>
    </source>
</evidence>
<dbReference type="SUPFAM" id="SSF47413">
    <property type="entry name" value="lambda repressor-like DNA-binding domains"/>
    <property type="match status" value="1"/>
</dbReference>
<comment type="caution">
    <text evidence="1">The sequence shown here is derived from an EMBL/GenBank/DDBJ whole genome shotgun (WGS) entry which is preliminary data.</text>
</comment>
<accession>A0ABT8RCJ4</accession>
<keyword evidence="2" id="KW-1185">Reference proteome</keyword>
<reference evidence="1" key="1">
    <citation type="submission" date="2023-07" db="EMBL/GenBank/DDBJ databases">
        <title>The genome sequence of Rhodocytophaga aerolata KACC 12507.</title>
        <authorList>
            <person name="Zhang X."/>
        </authorList>
    </citation>
    <scope>NUCLEOTIDE SEQUENCE</scope>
    <source>
        <strain evidence="1">KACC 12507</strain>
    </source>
</reference>
<dbReference type="RefSeq" id="WP_302040629.1">
    <property type="nucleotide sequence ID" value="NZ_JAUKPO010000022.1"/>
</dbReference>
<sequence length="130" mass="15386">MDIADRLQEFLDYLGLNTHQFAKELGYERSEKIYGILHKKFKPSYDTLMDILLRFPELSAEWLFRGEGEMFVRKEQVSQQTFEVGLLKEKVKSLESLQTEKDKQLTDKERMIAILEKQVNLLEKMLSIPK</sequence>
<evidence type="ECO:0000313" key="1">
    <source>
        <dbReference type="EMBL" id="MDO1449826.1"/>
    </source>
</evidence>
<dbReference type="Proteomes" id="UP001168528">
    <property type="component" value="Unassembled WGS sequence"/>
</dbReference>
<evidence type="ECO:0000313" key="2">
    <source>
        <dbReference type="Proteomes" id="UP001168528"/>
    </source>
</evidence>
<name>A0ABT8RCJ4_9BACT</name>
<organism evidence="1 2">
    <name type="scientific">Rhodocytophaga aerolata</name>
    <dbReference type="NCBI Taxonomy" id="455078"/>
    <lineage>
        <taxon>Bacteria</taxon>
        <taxon>Pseudomonadati</taxon>
        <taxon>Bacteroidota</taxon>
        <taxon>Cytophagia</taxon>
        <taxon>Cytophagales</taxon>
        <taxon>Rhodocytophagaceae</taxon>
        <taxon>Rhodocytophaga</taxon>
    </lineage>
</organism>
<protein>
    <recommendedName>
        <fullName evidence="3">Helix-turn-helix transcriptional regulator</fullName>
    </recommendedName>
</protein>
<proteinExistence type="predicted"/>
<dbReference type="InterPro" id="IPR010982">
    <property type="entry name" value="Lambda_DNA-bd_dom_sf"/>
</dbReference>
<gene>
    <name evidence="1" type="ORF">Q0590_26340</name>
</gene>